<reference evidence="1 2" key="1">
    <citation type="submission" date="2019-06" db="EMBL/GenBank/DDBJ databases">
        <title>Sequencing the genomes of 1000 actinobacteria strains.</title>
        <authorList>
            <person name="Klenk H.-P."/>
        </authorList>
    </citation>
    <scope>NUCLEOTIDE SEQUENCE [LARGE SCALE GENOMIC DNA]</scope>
    <source>
        <strain evidence="1 2">DSM 41649</strain>
    </source>
</reference>
<dbReference type="EMBL" id="VIVR01000001">
    <property type="protein sequence ID" value="TWE21248.1"/>
    <property type="molecule type" value="Genomic_DNA"/>
</dbReference>
<evidence type="ECO:0000313" key="2">
    <source>
        <dbReference type="Proteomes" id="UP000318416"/>
    </source>
</evidence>
<protein>
    <submittedName>
        <fullName evidence="1">Uncharacterized protein</fullName>
    </submittedName>
</protein>
<dbReference type="Gene3D" id="3.20.20.80">
    <property type="entry name" value="Glycosidases"/>
    <property type="match status" value="1"/>
</dbReference>
<evidence type="ECO:0000313" key="1">
    <source>
        <dbReference type="EMBL" id="TWE21248.1"/>
    </source>
</evidence>
<name>A0A561F058_9ACTN</name>
<dbReference type="InterPro" id="IPR017853">
    <property type="entry name" value="GH"/>
</dbReference>
<accession>A0A561F058</accession>
<dbReference type="Proteomes" id="UP000318416">
    <property type="component" value="Unassembled WGS sequence"/>
</dbReference>
<proteinExistence type="predicted"/>
<organism evidence="1 2">
    <name type="scientific">Kitasatospora atroaurantiaca</name>
    <dbReference type="NCBI Taxonomy" id="285545"/>
    <lineage>
        <taxon>Bacteria</taxon>
        <taxon>Bacillati</taxon>
        <taxon>Actinomycetota</taxon>
        <taxon>Actinomycetes</taxon>
        <taxon>Kitasatosporales</taxon>
        <taxon>Streptomycetaceae</taxon>
        <taxon>Kitasatospora</taxon>
    </lineage>
</organism>
<dbReference type="SUPFAM" id="SSF51445">
    <property type="entry name" value="(Trans)glycosidases"/>
    <property type="match status" value="1"/>
</dbReference>
<gene>
    <name evidence="1" type="ORF">FB465_6418</name>
</gene>
<dbReference type="AlphaFoldDB" id="A0A561F058"/>
<sequence>MDAAYGENEPGTGKGLGLSGLVRQHQPNAVASSRSGWVGDYDVDEGFGVPSGPIRFGRLVQKAFSVSGGTWAYSGDFAMSFSSAMAIIVNSFVRDMCVIVNVGPDATGAVPSKQVAVIRQLGGFMSANKEAVYSTRGGPWNPVDGQYGFTFTDKTV</sequence>
<comment type="caution">
    <text evidence="1">The sequence shown here is derived from an EMBL/GenBank/DDBJ whole genome shotgun (WGS) entry which is preliminary data.</text>
</comment>
<dbReference type="RefSeq" id="WP_246192976.1">
    <property type="nucleotide sequence ID" value="NZ_BAAABR010000040.1"/>
</dbReference>
<keyword evidence="2" id="KW-1185">Reference proteome</keyword>